<dbReference type="Pfam" id="PF09424">
    <property type="entry name" value="YqeY"/>
    <property type="match status" value="1"/>
</dbReference>
<name>A0ABT3GC92_9BACT</name>
<evidence type="ECO:0000313" key="2">
    <source>
        <dbReference type="Proteomes" id="UP001320876"/>
    </source>
</evidence>
<keyword evidence="2" id="KW-1185">Reference proteome</keyword>
<protein>
    <submittedName>
        <fullName evidence="1">GatB/YqeY domain-containing protein</fullName>
    </submittedName>
</protein>
<dbReference type="EMBL" id="JAPDDT010000001">
    <property type="protein sequence ID" value="MCW1921232.1"/>
    <property type="molecule type" value="Genomic_DNA"/>
</dbReference>
<dbReference type="InterPro" id="IPR019004">
    <property type="entry name" value="YqeY/Aim41"/>
</dbReference>
<dbReference type="InterPro" id="IPR042184">
    <property type="entry name" value="YqeY/Aim41_N"/>
</dbReference>
<dbReference type="Gene3D" id="1.10.1510.10">
    <property type="entry name" value="Uncharacterised protein YqeY/AIM41 PF09424, N-terminal domain"/>
    <property type="match status" value="1"/>
</dbReference>
<dbReference type="PANTHER" id="PTHR28055:SF1">
    <property type="entry name" value="ALTERED INHERITANCE OF MITOCHONDRIA PROTEIN 41, MITOCHONDRIAL"/>
    <property type="match status" value="1"/>
</dbReference>
<dbReference type="PANTHER" id="PTHR28055">
    <property type="entry name" value="ALTERED INHERITANCE OF MITOCHONDRIA PROTEIN 41, MITOCHONDRIAL"/>
    <property type="match status" value="1"/>
</dbReference>
<sequence length="153" mass="16423">MSDLAARIPEDIKTAMKAKDAVTLNALRALKTAMMNVSTSAERSHQTGPLDDAEVTSLIRKQIKQRQDSYEQFTKAGREELAATETAEIAVLEKYLPAAMTAEEIAALVDAVVTETGAASKADMGKVMKLAQERAAGRADGKTLSQEVAKRLS</sequence>
<dbReference type="InterPro" id="IPR023168">
    <property type="entry name" value="GatB_Yqey_C_2"/>
</dbReference>
<accession>A0ABT3GC92</accession>
<comment type="caution">
    <text evidence="1">The sequence shown here is derived from an EMBL/GenBank/DDBJ whole genome shotgun (WGS) entry which is preliminary data.</text>
</comment>
<evidence type="ECO:0000313" key="1">
    <source>
        <dbReference type="EMBL" id="MCW1921232.1"/>
    </source>
</evidence>
<dbReference type="RefSeq" id="WP_264485341.1">
    <property type="nucleotide sequence ID" value="NZ_JAPDDT010000001.1"/>
</dbReference>
<organism evidence="1 2">
    <name type="scientific">Luteolibacter arcticus</name>
    <dbReference type="NCBI Taxonomy" id="1581411"/>
    <lineage>
        <taxon>Bacteria</taxon>
        <taxon>Pseudomonadati</taxon>
        <taxon>Verrucomicrobiota</taxon>
        <taxon>Verrucomicrobiia</taxon>
        <taxon>Verrucomicrobiales</taxon>
        <taxon>Verrucomicrobiaceae</taxon>
        <taxon>Luteolibacter</taxon>
    </lineage>
</organism>
<reference evidence="1 2" key="1">
    <citation type="submission" date="2022-10" db="EMBL/GenBank/DDBJ databases">
        <title>Luteolibacter arcticus strain CCTCC AB 2014275, whole genome shotgun sequencing project.</title>
        <authorList>
            <person name="Zhao G."/>
            <person name="Shen L."/>
        </authorList>
    </citation>
    <scope>NUCLEOTIDE SEQUENCE [LARGE SCALE GENOMIC DNA]</scope>
    <source>
        <strain evidence="1 2">CCTCC AB 2014275</strain>
    </source>
</reference>
<dbReference type="InterPro" id="IPR003789">
    <property type="entry name" value="Asn/Gln_tRNA_amidoTrase-B-like"/>
</dbReference>
<dbReference type="SUPFAM" id="SSF89095">
    <property type="entry name" value="GatB/YqeY motif"/>
    <property type="match status" value="1"/>
</dbReference>
<dbReference type="Proteomes" id="UP001320876">
    <property type="component" value="Unassembled WGS sequence"/>
</dbReference>
<dbReference type="Gene3D" id="1.10.10.410">
    <property type="match status" value="1"/>
</dbReference>
<gene>
    <name evidence="1" type="ORF">OKA05_01630</name>
</gene>
<proteinExistence type="predicted"/>